<name>A0AAU9WF11_9CNID</name>
<feature type="region of interest" description="Disordered" evidence="9">
    <location>
        <begin position="3304"/>
        <end position="3325"/>
    </location>
</feature>
<feature type="transmembrane region" description="Helical" evidence="10">
    <location>
        <begin position="1796"/>
        <end position="1818"/>
    </location>
</feature>
<proteinExistence type="predicted"/>
<feature type="binding site" evidence="8">
    <location>
        <position position="744"/>
    </location>
    <ligand>
        <name>L-glutamate</name>
        <dbReference type="ChEBI" id="CHEBI:29985"/>
    </ligand>
</feature>
<dbReference type="Gene3D" id="3.60.20.40">
    <property type="match status" value="5"/>
</dbReference>
<keyword evidence="1" id="KW-0645">Protease</keyword>
<dbReference type="InterPro" id="IPR043137">
    <property type="entry name" value="GGT_ssub_C"/>
</dbReference>
<dbReference type="GO" id="GO:0006751">
    <property type="term" value="P:glutathione catabolic process"/>
    <property type="evidence" value="ECO:0007669"/>
    <property type="project" value="InterPro"/>
</dbReference>
<comment type="caution">
    <text evidence="11">The sequence shown here is derived from an EMBL/GenBank/DDBJ whole genome shotgun (WGS) entry which is preliminary data.</text>
</comment>
<evidence type="ECO:0000313" key="11">
    <source>
        <dbReference type="EMBL" id="CAH3109864.1"/>
    </source>
</evidence>
<dbReference type="PANTHER" id="PTHR11686">
    <property type="entry name" value="GAMMA GLUTAMYL TRANSPEPTIDASE"/>
    <property type="match status" value="1"/>
</dbReference>
<dbReference type="FunFam" id="1.10.246.130:FF:000005">
    <property type="entry name" value="Gamma-glutamyltranspeptidase 1, putative"/>
    <property type="match status" value="4"/>
</dbReference>
<evidence type="ECO:0000256" key="2">
    <source>
        <dbReference type="ARBA" id="ARBA00022679"/>
    </source>
</evidence>
<feature type="transmembrane region" description="Helical" evidence="10">
    <location>
        <begin position="2379"/>
        <end position="2401"/>
    </location>
</feature>
<feature type="active site" description="Nucleophile" evidence="7">
    <location>
        <position position="1022"/>
    </location>
</feature>
<evidence type="ECO:0000256" key="5">
    <source>
        <dbReference type="ARBA" id="ARBA00023315"/>
    </source>
</evidence>
<evidence type="ECO:0000313" key="12">
    <source>
        <dbReference type="Proteomes" id="UP001159428"/>
    </source>
</evidence>
<dbReference type="FunFam" id="1.10.246.130:FF:000001">
    <property type="entry name" value="Gamma-glutamyltransferase 5 isoform 1"/>
    <property type="match status" value="1"/>
</dbReference>
<dbReference type="FunFam" id="3.60.20.40:FF:000001">
    <property type="entry name" value="Gamma-glutamyltranspeptidase 1"/>
    <property type="match status" value="5"/>
</dbReference>
<feature type="binding site" evidence="8">
    <location>
        <position position="1064"/>
    </location>
    <ligand>
        <name>L-glutamate</name>
        <dbReference type="ChEBI" id="CHEBI:29985"/>
    </ligand>
</feature>
<evidence type="ECO:0000256" key="6">
    <source>
        <dbReference type="ARBA" id="ARBA00084097"/>
    </source>
</evidence>
<evidence type="ECO:0000256" key="3">
    <source>
        <dbReference type="ARBA" id="ARBA00022801"/>
    </source>
</evidence>
<dbReference type="Proteomes" id="UP001159428">
    <property type="component" value="Unassembled WGS sequence"/>
</dbReference>
<dbReference type="InterPro" id="IPR000101">
    <property type="entry name" value="GGT_peptidase"/>
</dbReference>
<feature type="compositionally biased region" description="Basic and acidic residues" evidence="9">
    <location>
        <begin position="3304"/>
        <end position="3313"/>
    </location>
</feature>
<evidence type="ECO:0000256" key="1">
    <source>
        <dbReference type="ARBA" id="ARBA00022670"/>
    </source>
</evidence>
<evidence type="ECO:0000256" key="4">
    <source>
        <dbReference type="ARBA" id="ARBA00023180"/>
    </source>
</evidence>
<organism evidence="11 12">
    <name type="scientific">Pocillopora meandrina</name>
    <dbReference type="NCBI Taxonomy" id="46732"/>
    <lineage>
        <taxon>Eukaryota</taxon>
        <taxon>Metazoa</taxon>
        <taxon>Cnidaria</taxon>
        <taxon>Anthozoa</taxon>
        <taxon>Hexacorallia</taxon>
        <taxon>Scleractinia</taxon>
        <taxon>Astrocoeniina</taxon>
        <taxon>Pocilloporidae</taxon>
        <taxon>Pocillopora</taxon>
    </lineage>
</organism>
<dbReference type="PANTHER" id="PTHR11686:SF9">
    <property type="entry name" value="RE13973P"/>
    <property type="match status" value="1"/>
</dbReference>
<evidence type="ECO:0000256" key="10">
    <source>
        <dbReference type="SAM" id="Phobius"/>
    </source>
</evidence>
<reference evidence="11 12" key="1">
    <citation type="submission" date="2022-05" db="EMBL/GenBank/DDBJ databases">
        <authorList>
            <consortium name="Genoscope - CEA"/>
            <person name="William W."/>
        </authorList>
    </citation>
    <scope>NUCLEOTIDE SEQUENCE [LARGE SCALE GENOMIC DNA]</scope>
</reference>
<dbReference type="Pfam" id="PF01019">
    <property type="entry name" value="G_glu_transpept"/>
    <property type="match status" value="7"/>
</dbReference>
<evidence type="ECO:0000256" key="7">
    <source>
        <dbReference type="PIRSR" id="PIRSR600101-1"/>
    </source>
</evidence>
<keyword evidence="3" id="KW-0378">Hydrolase</keyword>
<dbReference type="InterPro" id="IPR029055">
    <property type="entry name" value="Ntn_hydrolases_N"/>
</dbReference>
<dbReference type="InterPro" id="IPR043138">
    <property type="entry name" value="GGT_lsub"/>
</dbReference>
<dbReference type="PRINTS" id="PR01210">
    <property type="entry name" value="GGTRANSPTASE"/>
</dbReference>
<dbReference type="GO" id="GO:0016746">
    <property type="term" value="F:acyltransferase activity"/>
    <property type="evidence" value="ECO:0007669"/>
    <property type="project" value="UniProtKB-KW"/>
</dbReference>
<keyword evidence="10" id="KW-1133">Transmembrane helix</keyword>
<keyword evidence="12" id="KW-1185">Reference proteome</keyword>
<feature type="binding site" evidence="8">
    <location>
        <position position="1115"/>
    </location>
    <ligand>
        <name>L-glutamate</name>
        <dbReference type="ChEBI" id="CHEBI:29985"/>
    </ligand>
</feature>
<keyword evidence="5" id="KW-0012">Acyltransferase</keyword>
<dbReference type="SUPFAM" id="SSF56235">
    <property type="entry name" value="N-terminal nucleophile aminohydrolases (Ntn hydrolases)"/>
    <property type="match status" value="7"/>
</dbReference>
<gene>
    <name evidence="11" type="ORF">PMEA_00004024</name>
</gene>
<keyword evidence="2" id="KW-0808">Transferase</keyword>
<keyword evidence="6" id="KW-1199">Hemostasis impairing toxin</keyword>
<dbReference type="Gene3D" id="1.10.246.130">
    <property type="match status" value="6"/>
</dbReference>
<evidence type="ECO:0008006" key="13">
    <source>
        <dbReference type="Google" id="ProtNLM"/>
    </source>
</evidence>
<sequence>MHSSGIGGGGVMLLYNQTLKKATVIDFRETAPATAYWNMFKDREEKSRKGLFFCFCMIFIRTTKKKVCKHAKRRNRHYYYVSRDKNPQKENEMNCSPSIEGFHTQLDCKLTNGNKNQTQLTLLIMAISGHRSEASLRNYISRPSSEQLRACQDVLSDALSGRPHQSLQPIGSRVLRLCHSQQSSCSASNSGGLSIAVPGEVRGQFQAWQLYGRLPWKHLVQPAIDLAKDGFKVSKALDDVLKTTENITEEIRNDPGLSELLLVDNKTLVKKGDVIKNEKYATTLERVRDDPESFYNGTLARDIIRDLKKVNGKVTDNDLRDYWPITREPYQGELSGMKMYLTPPPAGGAVLGLILNILQGYNMTSSAFKDKKSSVLTYHRIIEAFKFSYAWRSLLGDPKFNSNIRKRALQMLDPKTGNRLRNKIRDDETHKDVRYYADFFSNADYGTTHVAVLAPDGDAVSVTSSINKRFGAKYRSTTTGIIYNNEMADFDIYGQDKVNDISPSPFNFPGPGKRPFSSTCPTILTDNDGVVRLVIGASGGKMITTAVSQVLMNKLWFGDDLSKAVNKPRLYSQLVPDQRVFYENNKDYRIDKYVIKGLAQRGHNVTGCDLFAVVQAISKEPMGIYAKSDPRKHVVVVGVTSLLTTGSSLLAIYLKGDFPDQSSGKSSDKSFGGPYKNRAVATDTLQCSKIGNDTLKANGSAVDSAIAIMFCLGVVSMHSSGIGGGGVMLIYNQTSKNATVIDFRETAPATADKDMFKGDKNKSKKGGLAIAVPGEVRGMYEAWKRHHRLPWKQLVQPAIDLARNGFNVTEAVEDALNTTEGIQKDIENDPGLRELLLIDNNTLVKKGNSIRNEKYAKTLERVRDDPDSFYSGALARDILRDIKKVNGSVTEEDLRSYKQIVREPYQSNIQNMTMYLTPPPTSGAVLALILNILRGYNMTSSARDDKNYTVETYHRIIESFKFSYAWRSLLGDPDFNSTIEKVAEEMVKQKLGDSLRQKIWDNKTYTNVSYYADSFSNADYGTTHVAVLDQYGDAVSVTSTINMRFGAKYRSTETGIIYNNEMADFDIPGHEIVDGISPSPFNFPEPGKRPFSSMCPTILTDNDGKVRLVIGASGGKRITTAVSLVLMNKLWFGDDLSEAVNEPRLHTQMVPDQRVFYENNKKYRINKYVIEGLTQLGHNVTGSDFFAVVQAISREPEGVYAKSDPRKHGAPAAMASTQCWASGIITIVAAFCAIGLVVGLVCYFMLRSDKSFGGPYKREAVATDTQQCSDIGENILKANGSAVDAAIAAMFCLGVVSMHSSGIGGGGVMLVYNQTLKQATVIDFRETAPATAYWNMFKDKKGEAEKGGRSIAVPGEVRGQFEAWKRHGRLPWKRLVQPAIDLAKNGFKASKALDDALKTTKGIEKDIRNDSGLSELLLVDNKRLVKKGDVIKNEKYAMTLERVRDDPESFYNGALASDIIRDLKKVNGMVTDSDLRNYRLITRNPYQRGLSGMKMYLTPPPTSGAVLGLILNILQGYNMTSSAFKDKKSSVLTYHRIIEAFKFSYAWRSLLGDPYFNSDIMSRASQMLEAKTGNRLRNKIWDDKTHKDVSYYADFFSNADYGTTHVAVLAPDGDAVSVTSTINMRFGAKYRSTTTGIIYNNEMADFDIPGYEVVGDISPSPFNFPEPGKRPFSSMCPTILTDNNGKVQLVIGASGGKRITTAVSLVLMNKLWFGDDLSKAVNKPRLHTQMVPDQRVFYENNKDYRIDKYVIEGLAQRGHNITGCDLFAVVQAISWEPEGIYAKSDPRKHGSGKKKIGGYLAAFCVVGVVVWLVCHFVFSSDESFGGPYKRETIATDTQQCSEIGKDILNVNGSAVDAAIAAMFCLGVVSMHSSGIGGGGVMLVYDQPIKKATVIDFRETAPATADRDMFKGKEEEAKKGGRSIAVPGEVRGQFEAWKRHGRLEWKRLVQPAIDLAKNGFKASKALDDALKTTKGIEEDIRNDPGLSELLLVDNKRLVKKGDVIKNEKYAMTLERVRDDPESFYNGALASDIIRDLKKVNGMVTDSDLRDYRPITRDPYQRGLSGMKMYLTPPPTSGAVLGLILNILQGYNMTSSAFKDKKSSVLTYHRIIEAFKFSYAWRSLLGDPYFYSDIMRRASQMLEPKIGNRLRNKIWDDKTHKDVSYYADFFSNADYGTTHVAVLAPDGDAVSVTSTINMRFGAKYRSTTTGIIYNNEMADFDIPGYEVVGDISPSPFNFPAPGKRPFSSMCPTILTDNDGKVQLVIGASGGKRITTAVSLVLMNKLWFGDDLSKAVNKPRLHSQMVPDQRVFYENNKNYRIDKYVIEGLAQRGHNITGSDLFAVVQAISREPGGIYAKSDPRKHGVPAESSHSHTCFQCGKIIIGVIVVLCIIGLVVGLVYYFVLRRDKSFGGPYKREAVATDTQQCSEIGENILKANGSAVDAAIAAMFCLGVVSMHSSGIGGGGVMLVYNQTLKQATVIDFRETAPGTAYWDMFKGKEEEAKKGGRSIAVPGEVRGQFEAWKRHGRLPWKRLVQPAIDLAKNGFKASKALDDALKTTKGIEEDIKNDPGLSELLLVDNKRLVKKGDVIKNEKYATTLETVRDDPESFYNGALARDIISDLKKINGMVTESDLRDYRPIPRESYQKELSGMKMYLTPPPTSGAVLGLILNILRGYNMTSSAFKDKKSSVLTYHRIIEAFKFSYAWRSLLGDPDFHSDIMWRASQMLEPKTGNRLRNKIWDDKTHKDVSYYADFFSNADYGTTHVAVLAPDGDAVSVTSTINMRFGAKYRSTTTGIIYNNEMADFDIPDYEVVGDISPSPFNWPRPGKRPFSSMCPTILTDNDGKVQLVIGASGGKRITTAVSLVLMNKLWFGNDLSKAVNKPRLHTQMVPDQRVFYENNKDYRIDKYVIEGLEQRGHNITGSDFFAVVQAISRETGGIYAKSDPRKHGVPAVKISSFCMMLICSCWCGKITICVISIAVVAVIGVVPCVVLHRDKSFGGPYKREAVATDTQQCSDIGENILKANGSAVDAAIAAMFCLGVVSMHSSGIGGGGVMLVYNQTLKQATVIDFRETAPATAYRDMFKGKEEEAKKGGLCIAVPGEVRGQFEAWKRHGRLTWKRLVQPAINLAKNGFKASKALDDALTTKGIEKDIRNDPGLSELLLVDNKRLVKKGDVIKNEKYATTLERVRDDPESFYDTSDGELGREIISDLQTVSGKVTDRDLRDYRPITRESYQRELSGMKMYLTPPPTSGAVLGLILNILQGYKMTSSAFKDKKSSVLTYHRIIEAFKFSYAWRGLLGHVQSKHQEKSIKDVGSKNRQSPTLQNMG</sequence>
<dbReference type="GO" id="GO:0006508">
    <property type="term" value="P:proteolysis"/>
    <property type="evidence" value="ECO:0007669"/>
    <property type="project" value="UniProtKB-KW"/>
</dbReference>
<dbReference type="EMBL" id="CALNXJ010000012">
    <property type="protein sequence ID" value="CAH3109864.1"/>
    <property type="molecule type" value="Genomic_DNA"/>
</dbReference>
<evidence type="ECO:0000256" key="8">
    <source>
        <dbReference type="PIRSR" id="PIRSR600101-2"/>
    </source>
</evidence>
<feature type="transmembrane region" description="Helical" evidence="10">
    <location>
        <begin position="1220"/>
        <end position="1246"/>
    </location>
</feature>
<keyword evidence="6" id="KW-1202">Platelet aggregation activating toxin</keyword>
<keyword evidence="6" id="KW-0800">Toxin</keyword>
<keyword evidence="4" id="KW-0325">Glycoprotein</keyword>
<keyword evidence="10" id="KW-0472">Membrane</keyword>
<dbReference type="GO" id="GO:0005886">
    <property type="term" value="C:plasma membrane"/>
    <property type="evidence" value="ECO:0007669"/>
    <property type="project" value="TreeGrafter"/>
</dbReference>
<feature type="binding site" evidence="8">
    <location>
        <begin position="1092"/>
        <end position="1093"/>
    </location>
    <ligand>
        <name>L-glutamate</name>
        <dbReference type="ChEBI" id="CHEBI:29985"/>
    </ligand>
</feature>
<dbReference type="GO" id="GO:0036374">
    <property type="term" value="F:glutathione hydrolase activity"/>
    <property type="evidence" value="ECO:0007669"/>
    <property type="project" value="InterPro"/>
</dbReference>
<protein>
    <recommendedName>
        <fullName evidence="13">Gamma-glutamyltranspeptidase 1</fullName>
    </recommendedName>
</protein>
<accession>A0AAU9WF11</accession>
<feature type="compositionally biased region" description="Polar residues" evidence="9">
    <location>
        <begin position="3314"/>
        <end position="3325"/>
    </location>
</feature>
<evidence type="ECO:0000256" key="9">
    <source>
        <dbReference type="SAM" id="MobiDB-lite"/>
    </source>
</evidence>
<keyword evidence="10" id="KW-0812">Transmembrane</keyword>
<dbReference type="NCBIfam" id="TIGR00066">
    <property type="entry name" value="g_glut_trans"/>
    <property type="match status" value="4"/>
</dbReference>
<feature type="binding site" evidence="8">
    <location>
        <begin position="1040"/>
        <end position="1042"/>
    </location>
    <ligand>
        <name>L-glutamate</name>
        <dbReference type="ChEBI" id="CHEBI:29985"/>
    </ligand>
</feature>